<dbReference type="OrthoDB" id="2679514at2759"/>
<feature type="compositionally biased region" description="Low complexity" evidence="1">
    <location>
        <begin position="15"/>
        <end position="27"/>
    </location>
</feature>
<reference evidence="2" key="1">
    <citation type="journal article" date="2020" name="New Phytol.">
        <title>Comparative genomics reveals dynamic genome evolution in host specialist ectomycorrhizal fungi.</title>
        <authorList>
            <person name="Lofgren L.A."/>
            <person name="Nguyen N.H."/>
            <person name="Vilgalys R."/>
            <person name="Ruytinx J."/>
            <person name="Liao H.L."/>
            <person name="Branco S."/>
            <person name="Kuo A."/>
            <person name="LaButti K."/>
            <person name="Lipzen A."/>
            <person name="Andreopoulos W."/>
            <person name="Pangilinan J."/>
            <person name="Riley R."/>
            <person name="Hundley H."/>
            <person name="Na H."/>
            <person name="Barry K."/>
            <person name="Grigoriev I.V."/>
            <person name="Stajich J.E."/>
            <person name="Kennedy P.G."/>
        </authorList>
    </citation>
    <scope>NUCLEOTIDE SEQUENCE</scope>
    <source>
        <strain evidence="2">DOB743</strain>
    </source>
</reference>
<evidence type="ECO:0000256" key="1">
    <source>
        <dbReference type="SAM" id="MobiDB-lite"/>
    </source>
</evidence>
<organism evidence="2 3">
    <name type="scientific">Suillus placidus</name>
    <dbReference type="NCBI Taxonomy" id="48579"/>
    <lineage>
        <taxon>Eukaryota</taxon>
        <taxon>Fungi</taxon>
        <taxon>Dikarya</taxon>
        <taxon>Basidiomycota</taxon>
        <taxon>Agaricomycotina</taxon>
        <taxon>Agaricomycetes</taxon>
        <taxon>Agaricomycetidae</taxon>
        <taxon>Boletales</taxon>
        <taxon>Suillineae</taxon>
        <taxon>Suillaceae</taxon>
        <taxon>Suillus</taxon>
    </lineage>
</organism>
<dbReference type="AlphaFoldDB" id="A0A9P7CXM6"/>
<sequence length="259" mass="28863">MSESSAEFSFLGRRTPTSTHHQSSLSPPSTPLPSSPFSSPSRCSVSTNEGDCRLPLTPDSNLSHSGGVYRTGLKSNTHKPYNHPYAHPASFEDDDIFDRMIGRPCNNNVEEMNQATTDVFLQGLKGLSHDSLCHAVHYKEAVYQRKCTCVEMAKRELDETSKLHTLLHSISRDTDLEAAMAESERNFFMRMLVDRQATLPHPSTNISYSLAAQARDKKALGQTDAELTLLQCHVKESKRPFTLSVERIPIGLRTQSAKE</sequence>
<comment type="caution">
    <text evidence="2">The sequence shown here is derived from an EMBL/GenBank/DDBJ whole genome shotgun (WGS) entry which is preliminary data.</text>
</comment>
<evidence type="ECO:0000313" key="3">
    <source>
        <dbReference type="Proteomes" id="UP000714275"/>
    </source>
</evidence>
<name>A0A9P7CXM6_9AGAM</name>
<feature type="compositionally biased region" description="Low complexity" evidence="1">
    <location>
        <begin position="35"/>
        <end position="47"/>
    </location>
</feature>
<dbReference type="EMBL" id="JABBWD010000077">
    <property type="protein sequence ID" value="KAG1768751.1"/>
    <property type="molecule type" value="Genomic_DNA"/>
</dbReference>
<gene>
    <name evidence="2" type="ORF">EV702DRAFT_1203158</name>
</gene>
<accession>A0A9P7CXM6</accession>
<protein>
    <submittedName>
        <fullName evidence="2">Uncharacterized protein</fullName>
    </submittedName>
</protein>
<proteinExistence type="predicted"/>
<evidence type="ECO:0000313" key="2">
    <source>
        <dbReference type="EMBL" id="KAG1768751.1"/>
    </source>
</evidence>
<keyword evidence="3" id="KW-1185">Reference proteome</keyword>
<feature type="region of interest" description="Disordered" evidence="1">
    <location>
        <begin position="1"/>
        <end position="65"/>
    </location>
</feature>
<dbReference type="Proteomes" id="UP000714275">
    <property type="component" value="Unassembled WGS sequence"/>
</dbReference>